<dbReference type="AlphaFoldDB" id="A0A918ABD6"/>
<protein>
    <submittedName>
        <fullName evidence="2">Uncharacterized protein</fullName>
    </submittedName>
</protein>
<proteinExistence type="predicted"/>
<reference evidence="2" key="2">
    <citation type="submission" date="2020-09" db="EMBL/GenBank/DDBJ databases">
        <authorList>
            <person name="Sun Q."/>
            <person name="Zhou Y."/>
        </authorList>
    </citation>
    <scope>NUCLEOTIDE SEQUENCE</scope>
    <source>
        <strain evidence="2">CGMCC 4.7430</strain>
    </source>
</reference>
<evidence type="ECO:0000313" key="3">
    <source>
        <dbReference type="Proteomes" id="UP000660745"/>
    </source>
</evidence>
<gene>
    <name evidence="2" type="ORF">GCM10012278_58420</name>
</gene>
<keyword evidence="1" id="KW-0472">Membrane</keyword>
<organism evidence="2 3">
    <name type="scientific">Nonomuraea glycinis</name>
    <dbReference type="NCBI Taxonomy" id="2047744"/>
    <lineage>
        <taxon>Bacteria</taxon>
        <taxon>Bacillati</taxon>
        <taxon>Actinomycetota</taxon>
        <taxon>Actinomycetes</taxon>
        <taxon>Streptosporangiales</taxon>
        <taxon>Streptosporangiaceae</taxon>
        <taxon>Nonomuraea</taxon>
    </lineage>
</organism>
<accession>A0A918ABD6</accession>
<name>A0A918ABD6_9ACTN</name>
<keyword evidence="1" id="KW-0812">Transmembrane</keyword>
<keyword evidence="1" id="KW-1133">Transmembrane helix</keyword>
<comment type="caution">
    <text evidence="2">The sequence shown here is derived from an EMBL/GenBank/DDBJ whole genome shotgun (WGS) entry which is preliminary data.</text>
</comment>
<dbReference type="EMBL" id="BMNK01000011">
    <property type="protein sequence ID" value="GGP12083.1"/>
    <property type="molecule type" value="Genomic_DNA"/>
</dbReference>
<evidence type="ECO:0000256" key="1">
    <source>
        <dbReference type="SAM" id="Phobius"/>
    </source>
</evidence>
<feature type="transmembrane region" description="Helical" evidence="1">
    <location>
        <begin position="12"/>
        <end position="33"/>
    </location>
</feature>
<dbReference type="Proteomes" id="UP000660745">
    <property type="component" value="Unassembled WGS sequence"/>
</dbReference>
<sequence length="75" mass="8186">MSSALLSGVPWWGYLIGGVAWLLAYICRQLVLLRLASKALDKADAKHIPAIMTVLYRGRRSAAADDPRPPVKPAK</sequence>
<evidence type="ECO:0000313" key="2">
    <source>
        <dbReference type="EMBL" id="GGP12083.1"/>
    </source>
</evidence>
<keyword evidence="3" id="KW-1185">Reference proteome</keyword>
<reference evidence="2" key="1">
    <citation type="journal article" date="2014" name="Int. J. Syst. Evol. Microbiol.">
        <title>Complete genome sequence of Corynebacterium casei LMG S-19264T (=DSM 44701T), isolated from a smear-ripened cheese.</title>
        <authorList>
            <consortium name="US DOE Joint Genome Institute (JGI-PGF)"/>
            <person name="Walter F."/>
            <person name="Albersmeier A."/>
            <person name="Kalinowski J."/>
            <person name="Ruckert C."/>
        </authorList>
    </citation>
    <scope>NUCLEOTIDE SEQUENCE</scope>
    <source>
        <strain evidence="2">CGMCC 4.7430</strain>
    </source>
</reference>